<feature type="chain" id="PRO_5042023331" evidence="2">
    <location>
        <begin position="22"/>
        <end position="379"/>
    </location>
</feature>
<evidence type="ECO:0000313" key="4">
    <source>
        <dbReference type="Proteomes" id="UP001139365"/>
    </source>
</evidence>
<dbReference type="EMBL" id="JALEMU010000129">
    <property type="protein sequence ID" value="MCI5756209.1"/>
    <property type="molecule type" value="Genomic_DNA"/>
</dbReference>
<evidence type="ECO:0000313" key="3">
    <source>
        <dbReference type="EMBL" id="MCI5756209.1"/>
    </source>
</evidence>
<sequence length="379" mass="39920">MLFRKALALTVSALVCLTVFAPLGISAASEPVHTVYRLPEYAEKAKASNATAEDAKKFVQGVDWGHVFGDSDGGVNEQLFWVVSKEDAEKRPTFTVPLKLGKAGTYNVKLKMFVGGDFGKFSITLGGKTVTDSVDCFGDGGLTFFDFGNVKLPAGDTELVFTCIGCNPGNTAPGCNLGISRLILSTPGYYYMPEHIGTAKASNATDNDARRFVQDMDRDWKALFNAHDVLPEDNGQLFWSIPTAEAGSAPTLTVPLNVPSAGKYSVKIKAFIGGDFGIFSLTLGGVTLKDSLDCFGEGGVTEIDLGEHELKAGKQELVVKCVGKNSALAADYCNFGITSLTLTAKPAPNPGTSDAVTAAVILGIAAAAGIALISEKHRS</sequence>
<feature type="signal peptide" evidence="2">
    <location>
        <begin position="1"/>
        <end position="21"/>
    </location>
</feature>
<evidence type="ECO:0000256" key="1">
    <source>
        <dbReference type="SAM" id="Phobius"/>
    </source>
</evidence>
<reference evidence="3 4" key="1">
    <citation type="submission" date="2022-03" db="EMBL/GenBank/DDBJ databases">
        <title>Metagenome-assembled genomes from swine fecal metagenomes.</title>
        <authorList>
            <person name="Holman D.B."/>
            <person name="Kommadath A."/>
        </authorList>
    </citation>
    <scope>NUCLEOTIDE SEQUENCE [LARGE SCALE GENOMIC DNA]</scope>
    <source>
        <strain evidence="3">SUG147</strain>
    </source>
</reference>
<dbReference type="Proteomes" id="UP001139365">
    <property type="component" value="Unassembled WGS sequence"/>
</dbReference>
<keyword evidence="1" id="KW-1133">Transmembrane helix</keyword>
<keyword evidence="1" id="KW-0812">Transmembrane</keyword>
<gene>
    <name evidence="3" type="ORF">MR241_07955</name>
</gene>
<accession>A0AAE3K218</accession>
<evidence type="ECO:0000256" key="2">
    <source>
        <dbReference type="SAM" id="SignalP"/>
    </source>
</evidence>
<comment type="caution">
    <text evidence="3">The sequence shown here is derived from an EMBL/GenBank/DDBJ whole genome shotgun (WGS) entry which is preliminary data.</text>
</comment>
<feature type="transmembrane region" description="Helical" evidence="1">
    <location>
        <begin position="355"/>
        <end position="373"/>
    </location>
</feature>
<keyword evidence="2" id="KW-0732">Signal</keyword>
<name>A0AAE3K218_9BACT</name>
<dbReference type="AlphaFoldDB" id="A0AAE3K218"/>
<protein>
    <submittedName>
        <fullName evidence="3">Uncharacterized protein</fullName>
    </submittedName>
</protein>
<keyword evidence="1" id="KW-0472">Membrane</keyword>
<organism evidence="3 4">
    <name type="scientific">Candidatus Colimorpha enterica</name>
    <dbReference type="NCBI Taxonomy" id="3083063"/>
    <lineage>
        <taxon>Bacteria</taxon>
        <taxon>Pseudomonadati</taxon>
        <taxon>Bacteroidota</taxon>
        <taxon>Bacteroidia</taxon>
        <taxon>Bacteroidales</taxon>
        <taxon>Candidatus Colimorpha</taxon>
    </lineage>
</organism>
<proteinExistence type="predicted"/>